<sequence>MIIGIVPHNNKLTQNYSDLAGLFCRTKRYGFEYEILIFLEARHSAVFTMGVLSGSLLKWLRYI</sequence>
<organism evidence="1">
    <name type="scientific">Wolbachia endosymbiont of Polyergus mexicanus</name>
    <dbReference type="NCBI Taxonomy" id="3171167"/>
    <lineage>
        <taxon>Bacteria</taxon>
        <taxon>Pseudomonadati</taxon>
        <taxon>Pseudomonadota</taxon>
        <taxon>Alphaproteobacteria</taxon>
        <taxon>Rickettsiales</taxon>
        <taxon>Anaplasmataceae</taxon>
        <taxon>Wolbachieae</taxon>
        <taxon>Wolbachia</taxon>
    </lineage>
</organism>
<dbReference type="EMBL" id="CP158586">
    <property type="protein sequence ID" value="XCA33528.1"/>
    <property type="molecule type" value="Genomic_DNA"/>
</dbReference>
<gene>
    <name evidence="1" type="ORF">ABS808_01545</name>
</gene>
<evidence type="ECO:0000313" key="1">
    <source>
        <dbReference type="EMBL" id="XCA33528.1"/>
    </source>
</evidence>
<name>A0AAU7YL52_9RICK</name>
<dbReference type="AlphaFoldDB" id="A0AAU7YL52"/>
<proteinExistence type="predicted"/>
<protein>
    <submittedName>
        <fullName evidence="1">Uncharacterized protein</fullName>
    </submittedName>
</protein>
<reference evidence="1" key="1">
    <citation type="submission" date="2024-06" db="EMBL/GenBank/DDBJ databases">
        <title>Genome assembly of the Polyergus mexicanus.</title>
        <authorList>
            <person name="Cash E."/>
            <person name="Tustsui N.D."/>
            <person name="Ward P."/>
            <person name="Nguyen O."/>
            <person name="Sahasrabudhe R."/>
            <person name="Fairbairn C.W."/>
            <person name="Seligmann W.E."/>
            <person name="Sacco S."/>
            <person name="Beraut E."/>
            <person name="Miller C."/>
            <person name="Toffelmier E."/>
            <person name="Shaffer H.B."/>
        </authorList>
    </citation>
    <scope>NUCLEOTIDE SEQUENCE</scope>
    <source>
        <strain evidence="1">NDT 795.1</strain>
    </source>
</reference>
<accession>A0AAU7YL52</accession>